<comment type="caution">
    <text evidence="2">The sequence shown here is derived from an EMBL/GenBank/DDBJ whole genome shotgun (WGS) entry which is preliminary data.</text>
</comment>
<dbReference type="Proteomes" id="UP000632774">
    <property type="component" value="Unassembled WGS sequence"/>
</dbReference>
<evidence type="ECO:0000313" key="2">
    <source>
        <dbReference type="EMBL" id="MBE9666677.1"/>
    </source>
</evidence>
<organism evidence="2 3">
    <name type="scientific">Mucilaginibacter boryungensis</name>
    <dbReference type="NCBI Taxonomy" id="768480"/>
    <lineage>
        <taxon>Bacteria</taxon>
        <taxon>Pseudomonadati</taxon>
        <taxon>Bacteroidota</taxon>
        <taxon>Sphingobacteriia</taxon>
        <taxon>Sphingobacteriales</taxon>
        <taxon>Sphingobacteriaceae</taxon>
        <taxon>Mucilaginibacter</taxon>
    </lineage>
</organism>
<dbReference type="InterPro" id="IPR048764">
    <property type="entry name" value="PylC_N"/>
</dbReference>
<evidence type="ECO:0000313" key="3">
    <source>
        <dbReference type="Proteomes" id="UP000632774"/>
    </source>
</evidence>
<name>A0ABR9XH22_9SPHI</name>
<protein>
    <recommendedName>
        <fullName evidence="1">PylC N-terminal domain-containing protein</fullName>
    </recommendedName>
</protein>
<evidence type="ECO:0000259" key="1">
    <source>
        <dbReference type="Pfam" id="PF21360"/>
    </source>
</evidence>
<proteinExistence type="predicted"/>
<accession>A0ABR9XH22</accession>
<gene>
    <name evidence="2" type="ORF">IRJ18_09915</name>
</gene>
<dbReference type="Gene3D" id="3.40.50.20">
    <property type="match status" value="1"/>
</dbReference>
<feature type="domain" description="PylC N-terminal" evidence="1">
    <location>
        <begin position="3"/>
        <end position="96"/>
    </location>
</feature>
<dbReference type="Pfam" id="PF21360">
    <property type="entry name" value="PylC-like_N"/>
    <property type="match status" value="1"/>
</dbReference>
<reference evidence="2 3" key="1">
    <citation type="submission" date="2020-10" db="EMBL/GenBank/DDBJ databases">
        <title>Mucilaginibacter mali sp. nov., isolated from rhizosphere soil of apple orchard.</title>
        <authorList>
            <person name="Lee J.-S."/>
            <person name="Kim H.S."/>
            <person name="Kim J.-S."/>
        </authorList>
    </citation>
    <scope>NUCLEOTIDE SEQUENCE [LARGE SCALE GENOMIC DNA]</scope>
    <source>
        <strain evidence="2 3">KCTC 23157</strain>
    </source>
</reference>
<dbReference type="RefSeq" id="WP_194106020.1">
    <property type="nucleotide sequence ID" value="NZ_JADFFM010000001.1"/>
</dbReference>
<keyword evidence="3" id="KW-1185">Reference proteome</keyword>
<dbReference type="EMBL" id="JADFFM010000001">
    <property type="protein sequence ID" value="MBE9666677.1"/>
    <property type="molecule type" value="Genomic_DNA"/>
</dbReference>
<sequence length="101" mass="10914">MKILITSAASAQAYQLKNKLNNPDTILGDYAELPGTMLKTGNMLALPAPNDSSYAHKMLTLSLDNQIAKIYALQPAELSLLKEAGTLFNEYGITILSADEI</sequence>